<evidence type="ECO:0000313" key="3">
    <source>
        <dbReference type="Proteomes" id="UP000593765"/>
    </source>
</evidence>
<proteinExistence type="predicted"/>
<evidence type="ECO:0000259" key="1">
    <source>
        <dbReference type="Pfam" id="PF07238"/>
    </source>
</evidence>
<dbReference type="AlphaFoldDB" id="A0A7M2X249"/>
<dbReference type="Proteomes" id="UP000593765">
    <property type="component" value="Chromosome"/>
</dbReference>
<dbReference type="Gene3D" id="2.40.10.220">
    <property type="entry name" value="predicted glycosyltransferase like domains"/>
    <property type="match status" value="1"/>
</dbReference>
<dbReference type="EMBL" id="CP063458">
    <property type="protein sequence ID" value="QOV91512.1"/>
    <property type="molecule type" value="Genomic_DNA"/>
</dbReference>
<dbReference type="GO" id="GO:0035438">
    <property type="term" value="F:cyclic-di-GMP binding"/>
    <property type="evidence" value="ECO:0007669"/>
    <property type="project" value="InterPro"/>
</dbReference>
<sequence>MNLSAETFLQIIKSLRSDDAGTAREQRKKPRVGVRGRSSIMLPAKSGTRIHPVSVRDISANGIGLLMTEPLVGIGEEFVLMLPSAGQQSKRQMLCAVTRFNKLSANLYSVGASYKHEVAENGKPLTETTKAAAPRPGSAEQISKELLADADLALVNDLEDRLKRMSA</sequence>
<dbReference type="SUPFAM" id="SSF141371">
    <property type="entry name" value="PilZ domain-like"/>
    <property type="match status" value="1"/>
</dbReference>
<reference evidence="2 3" key="1">
    <citation type="submission" date="2020-10" db="EMBL/GenBank/DDBJ databases">
        <title>Wide distribution of Phycisphaera-like planctomycetes from WD2101 soil group in peatlands and genome analysis of the first cultivated representative.</title>
        <authorList>
            <person name="Dedysh S.N."/>
            <person name="Beletsky A.V."/>
            <person name="Ivanova A."/>
            <person name="Kulichevskaya I.S."/>
            <person name="Suzina N.E."/>
            <person name="Philippov D.A."/>
            <person name="Rakitin A.L."/>
            <person name="Mardanov A.V."/>
            <person name="Ravin N.V."/>
        </authorList>
    </citation>
    <scope>NUCLEOTIDE SEQUENCE [LARGE SCALE GENOMIC DNA]</scope>
    <source>
        <strain evidence="2 3">M1803</strain>
    </source>
</reference>
<name>A0A7M2X249_9BACT</name>
<dbReference type="Pfam" id="PF07238">
    <property type="entry name" value="PilZ"/>
    <property type="match status" value="1"/>
</dbReference>
<dbReference type="InterPro" id="IPR009875">
    <property type="entry name" value="PilZ_domain"/>
</dbReference>
<feature type="domain" description="PilZ" evidence="1">
    <location>
        <begin position="25"/>
        <end position="110"/>
    </location>
</feature>
<keyword evidence="3" id="KW-1185">Reference proteome</keyword>
<dbReference type="KEGG" id="hbs:IPV69_09200"/>
<evidence type="ECO:0000313" key="2">
    <source>
        <dbReference type="EMBL" id="QOV91512.1"/>
    </source>
</evidence>
<gene>
    <name evidence="2" type="ORF">IPV69_09200</name>
</gene>
<dbReference type="RefSeq" id="WP_206294809.1">
    <property type="nucleotide sequence ID" value="NZ_CP063458.1"/>
</dbReference>
<protein>
    <submittedName>
        <fullName evidence="2">PilZ domain-containing protein</fullName>
    </submittedName>
</protein>
<organism evidence="2 3">
    <name type="scientific">Humisphaera borealis</name>
    <dbReference type="NCBI Taxonomy" id="2807512"/>
    <lineage>
        <taxon>Bacteria</taxon>
        <taxon>Pseudomonadati</taxon>
        <taxon>Planctomycetota</taxon>
        <taxon>Phycisphaerae</taxon>
        <taxon>Tepidisphaerales</taxon>
        <taxon>Tepidisphaeraceae</taxon>
        <taxon>Humisphaera</taxon>
    </lineage>
</organism>
<accession>A0A7M2X249</accession>